<evidence type="ECO:0000313" key="2">
    <source>
        <dbReference type="Proteomes" id="UP000092124"/>
    </source>
</evidence>
<dbReference type="STRING" id="56216.A0A1A6HZ26"/>
<protein>
    <submittedName>
        <fullName evidence="1">Uncharacterized protein</fullName>
    </submittedName>
</protein>
<proteinExistence type="predicted"/>
<feature type="non-terminal residue" evidence="1">
    <location>
        <position position="128"/>
    </location>
</feature>
<dbReference type="Proteomes" id="UP000092124">
    <property type="component" value="Unassembled WGS sequence"/>
</dbReference>
<reference evidence="1 2" key="1">
    <citation type="submission" date="2016-06" db="EMBL/GenBank/DDBJ databases">
        <title>The Draft Genome Sequence and Annotation of the Desert Woodrat Neotoma lepida.</title>
        <authorList>
            <person name="Campbell M."/>
            <person name="Oakeson K.F."/>
            <person name="Yandell M."/>
            <person name="Halpert J.R."/>
            <person name="Dearing D."/>
        </authorList>
    </citation>
    <scope>NUCLEOTIDE SEQUENCE [LARGE SCALE GENOMIC DNA]</scope>
    <source>
        <strain evidence="1">417</strain>
        <tissue evidence="1">Liver</tissue>
    </source>
</reference>
<dbReference type="AlphaFoldDB" id="A0A1A6HZ26"/>
<keyword evidence="2" id="KW-1185">Reference proteome</keyword>
<sequence length="128" mass="14566">LPFCSNKMKETIMTQEKPNKLGAKVHIGGKGTAYRKKVVHSTATADDEEPQFSLKKLGVNNVSGIEEDQPKTLPPLQATLRHSSRQCFPVSYSSLGRQPERFRENGPNNWGMSKHQLLLERRRRRKLP</sequence>
<feature type="non-terminal residue" evidence="1">
    <location>
        <position position="1"/>
    </location>
</feature>
<comment type="caution">
    <text evidence="1">The sequence shown here is derived from an EMBL/GenBank/DDBJ whole genome shotgun (WGS) entry which is preliminary data.</text>
</comment>
<gene>
    <name evidence="1" type="ORF">A6R68_23028</name>
</gene>
<accession>A0A1A6HZ26</accession>
<organism evidence="1 2">
    <name type="scientific">Neotoma lepida</name>
    <name type="common">Desert woodrat</name>
    <dbReference type="NCBI Taxonomy" id="56216"/>
    <lineage>
        <taxon>Eukaryota</taxon>
        <taxon>Metazoa</taxon>
        <taxon>Chordata</taxon>
        <taxon>Craniata</taxon>
        <taxon>Vertebrata</taxon>
        <taxon>Euteleostomi</taxon>
        <taxon>Mammalia</taxon>
        <taxon>Eutheria</taxon>
        <taxon>Euarchontoglires</taxon>
        <taxon>Glires</taxon>
        <taxon>Rodentia</taxon>
        <taxon>Myomorpha</taxon>
        <taxon>Muroidea</taxon>
        <taxon>Cricetidae</taxon>
        <taxon>Neotominae</taxon>
        <taxon>Neotoma</taxon>
    </lineage>
</organism>
<name>A0A1A6HZ26_NEOLE</name>
<dbReference type="PANTHER" id="PTHR10351">
    <property type="entry name" value="TRANSCRIPTION FACTOR BTF3 FAMILY MEMBER"/>
    <property type="match status" value="1"/>
</dbReference>
<dbReference type="EMBL" id="LZPO01007971">
    <property type="protein sequence ID" value="OBS82977.1"/>
    <property type="molecule type" value="Genomic_DNA"/>
</dbReference>
<evidence type="ECO:0000313" key="1">
    <source>
        <dbReference type="EMBL" id="OBS82977.1"/>
    </source>
</evidence>
<dbReference type="OrthoDB" id="8033832at2759"/>
<dbReference type="InterPro" id="IPR039370">
    <property type="entry name" value="BTF3"/>
</dbReference>